<keyword evidence="5 6" id="KW-0206">Cytoskeleton</keyword>
<keyword evidence="3 6" id="KW-0963">Cytoplasm</keyword>
<dbReference type="OrthoDB" id="10259868at2759"/>
<dbReference type="CDD" id="cd23335">
    <property type="entry name" value="beta-trefoil_FSCN_rpt2"/>
    <property type="match status" value="1"/>
</dbReference>
<dbReference type="GO" id="GO:0030674">
    <property type="term" value="F:protein-macromolecule adaptor activity"/>
    <property type="evidence" value="ECO:0007669"/>
    <property type="project" value="InterPro"/>
</dbReference>
<feature type="domain" description="Fascin-like" evidence="7">
    <location>
        <begin position="255"/>
        <end position="361"/>
    </location>
</feature>
<dbReference type="FunFam" id="2.80.10.50:FF:000015">
    <property type="entry name" value="Fascin"/>
    <property type="match status" value="1"/>
</dbReference>
<dbReference type="CDD" id="cd23334">
    <property type="entry name" value="beta-trefoil_FSCN_rpt1"/>
    <property type="match status" value="1"/>
</dbReference>
<dbReference type="Gene3D" id="2.80.10.50">
    <property type="match status" value="4"/>
</dbReference>
<dbReference type="PANTHER" id="PTHR10551:SF9">
    <property type="entry name" value="FASCIN-2"/>
    <property type="match status" value="1"/>
</dbReference>
<dbReference type="GO" id="GO:0016477">
    <property type="term" value="P:cell migration"/>
    <property type="evidence" value="ECO:0007669"/>
    <property type="project" value="TreeGrafter"/>
</dbReference>
<dbReference type="Pfam" id="PF06268">
    <property type="entry name" value="Fascin"/>
    <property type="match status" value="4"/>
</dbReference>
<evidence type="ECO:0000256" key="5">
    <source>
        <dbReference type="ARBA" id="ARBA00023212"/>
    </source>
</evidence>
<dbReference type="EnsemblMetazoa" id="XM_021047208.1">
    <property type="protein sequence ID" value="XP_020902867.1"/>
    <property type="gene ID" value="LOC110241354"/>
</dbReference>
<dbReference type="CDD" id="cd23336">
    <property type="entry name" value="beta-trefoil_FSCN_rpt3"/>
    <property type="match status" value="1"/>
</dbReference>
<feature type="domain" description="Fascin-like" evidence="7">
    <location>
        <begin position="16"/>
        <end position="122"/>
    </location>
</feature>
<dbReference type="FunFam" id="2.80.10.50:FF:000008">
    <property type="entry name" value="Fascin"/>
    <property type="match status" value="1"/>
</dbReference>
<dbReference type="PIRSF" id="PIRSF005682">
    <property type="entry name" value="Fascin"/>
    <property type="match status" value="1"/>
</dbReference>
<dbReference type="InterPro" id="IPR008999">
    <property type="entry name" value="Actin-crosslinking"/>
</dbReference>
<dbReference type="GO" id="GO:0015629">
    <property type="term" value="C:actin cytoskeleton"/>
    <property type="evidence" value="ECO:0007669"/>
    <property type="project" value="TreeGrafter"/>
</dbReference>
<evidence type="ECO:0000256" key="1">
    <source>
        <dbReference type="ARBA" id="ARBA00004245"/>
    </source>
</evidence>
<dbReference type="FunFam" id="2.80.10.50:FF:000010">
    <property type="entry name" value="Fascin"/>
    <property type="match status" value="1"/>
</dbReference>
<sequence>MPETAKWNIGLVNHASRYLTVETFGFKLNADGTSLRKKQMWVLEQESDEGIYFKCHLGRYLTADPKGNLCCEATEREPNAKFTIVAQDGKWALKSAHNAYFGATGDQLKCVAKIGKAELWTVHLAMHPQINLKSVLRKRYAHLDEGSQDIKVSEIIPWGADAMVTLEFTDGKYAIVASNNKYLSAGGDLKNELSDDCKFSLEFHQTNLAFRDHQGKYLTAVGTGRLQTKKETVTKDELFVIEDSHPQCSFIGCNDRRVSIKQSTDVKVNQADISDTELFQVIFKKGSNKVSFLSSNEKYWVVEKGVVKATASEVTESGEFELEWHDTQVAFKTSSGKYLISKGNAPLSDASDEVNASGLFIMELINRPLLVLRGDYGFVGCKGTSNRLECNRANYDVFHMEANRGFYTISSSKGKYWRTEDDGSISVSGDQAGADKFQIELRGRNGLCIKSPNGCYLKGEQNGTFNAKGSEVGKYTLWEY</sequence>
<reference evidence="8" key="1">
    <citation type="submission" date="2022-11" db="UniProtKB">
        <authorList>
            <consortium name="EnsemblMetazoa"/>
        </authorList>
    </citation>
    <scope>IDENTIFICATION</scope>
</reference>
<dbReference type="GO" id="GO:0051017">
    <property type="term" value="P:actin filament bundle assembly"/>
    <property type="evidence" value="ECO:0007669"/>
    <property type="project" value="TreeGrafter"/>
</dbReference>
<evidence type="ECO:0000313" key="9">
    <source>
        <dbReference type="Proteomes" id="UP000887567"/>
    </source>
</evidence>
<proteinExistence type="inferred from homology"/>
<dbReference type="AlphaFoldDB" id="A0A913XDN7"/>
<comment type="subcellular location">
    <subcellularLocation>
        <location evidence="1 6">Cytoplasm</location>
        <location evidence="1 6">Cytoskeleton</location>
    </subcellularLocation>
</comment>
<keyword evidence="9" id="KW-1185">Reference proteome</keyword>
<feature type="domain" description="Fascin-like" evidence="7">
    <location>
        <begin position="377"/>
        <end position="480"/>
    </location>
</feature>
<dbReference type="InterPro" id="IPR010431">
    <property type="entry name" value="Fascin"/>
</dbReference>
<dbReference type="CDD" id="cd23337">
    <property type="entry name" value="beta-trefoil_FSCN_rpt4"/>
    <property type="match status" value="1"/>
</dbReference>
<dbReference type="PANTHER" id="PTHR10551">
    <property type="entry name" value="FASCIN"/>
    <property type="match status" value="1"/>
</dbReference>
<dbReference type="KEGG" id="epa:110241354"/>
<dbReference type="GO" id="GO:0005737">
    <property type="term" value="C:cytoplasm"/>
    <property type="evidence" value="ECO:0007669"/>
    <property type="project" value="TreeGrafter"/>
</dbReference>
<keyword evidence="4 6" id="KW-0009">Actin-binding</keyword>
<dbReference type="GO" id="GO:0051015">
    <property type="term" value="F:actin filament binding"/>
    <property type="evidence" value="ECO:0007669"/>
    <property type="project" value="InterPro"/>
</dbReference>
<dbReference type="GO" id="GO:0007163">
    <property type="term" value="P:establishment or maintenance of cell polarity"/>
    <property type="evidence" value="ECO:0007669"/>
    <property type="project" value="TreeGrafter"/>
</dbReference>
<evidence type="ECO:0000313" key="8">
    <source>
        <dbReference type="EnsemblMetazoa" id="XP_020902867.1"/>
    </source>
</evidence>
<name>A0A913XDN7_EXADI</name>
<dbReference type="InterPro" id="IPR024703">
    <property type="entry name" value="Fascin_metazoans"/>
</dbReference>
<dbReference type="InterPro" id="IPR022768">
    <property type="entry name" value="Fascin-like_dom"/>
</dbReference>
<evidence type="ECO:0000259" key="7">
    <source>
        <dbReference type="Pfam" id="PF06268"/>
    </source>
</evidence>
<organism evidence="8 9">
    <name type="scientific">Exaiptasia diaphana</name>
    <name type="common">Tropical sea anemone</name>
    <name type="synonym">Aiptasia pulchella</name>
    <dbReference type="NCBI Taxonomy" id="2652724"/>
    <lineage>
        <taxon>Eukaryota</taxon>
        <taxon>Metazoa</taxon>
        <taxon>Cnidaria</taxon>
        <taxon>Anthozoa</taxon>
        <taxon>Hexacorallia</taxon>
        <taxon>Actiniaria</taxon>
        <taxon>Aiptasiidae</taxon>
        <taxon>Exaiptasia</taxon>
    </lineage>
</organism>
<dbReference type="GeneID" id="110241354"/>
<comment type="similarity">
    <text evidence="2 6">Belongs to the fascin family.</text>
</comment>
<dbReference type="SUPFAM" id="SSF50405">
    <property type="entry name" value="Actin-crosslinking proteins"/>
    <property type="match status" value="4"/>
</dbReference>
<evidence type="ECO:0000256" key="3">
    <source>
        <dbReference type="ARBA" id="ARBA00022490"/>
    </source>
</evidence>
<evidence type="ECO:0000256" key="6">
    <source>
        <dbReference type="PIRNR" id="PIRNR005682"/>
    </source>
</evidence>
<feature type="domain" description="Fascin-like" evidence="7">
    <location>
        <begin position="131"/>
        <end position="240"/>
    </location>
</feature>
<dbReference type="OMA" id="ECNKAIY"/>
<protein>
    <recommendedName>
        <fullName evidence="6">Fascin</fullName>
    </recommendedName>
</protein>
<evidence type="ECO:0000256" key="2">
    <source>
        <dbReference type="ARBA" id="ARBA00007415"/>
    </source>
</evidence>
<accession>A0A913XDN7</accession>
<evidence type="ECO:0000256" key="4">
    <source>
        <dbReference type="ARBA" id="ARBA00023203"/>
    </source>
</evidence>
<dbReference type="RefSeq" id="XP_020902867.1">
    <property type="nucleotide sequence ID" value="XM_021047208.1"/>
</dbReference>
<dbReference type="Proteomes" id="UP000887567">
    <property type="component" value="Unplaced"/>
</dbReference>